<protein>
    <recommendedName>
        <fullName evidence="4">ABC-2 type transport system permease protein</fullName>
    </recommendedName>
</protein>
<feature type="transmembrane region" description="Helical" evidence="1">
    <location>
        <begin position="161"/>
        <end position="182"/>
    </location>
</feature>
<dbReference type="GO" id="GO:0140359">
    <property type="term" value="F:ABC-type transporter activity"/>
    <property type="evidence" value="ECO:0007669"/>
    <property type="project" value="InterPro"/>
</dbReference>
<name>A0A101HQ16_9BACT</name>
<dbReference type="Pfam" id="PF12679">
    <property type="entry name" value="ABC2_membrane_2"/>
    <property type="match status" value="1"/>
</dbReference>
<proteinExistence type="predicted"/>
<dbReference type="AlphaFoldDB" id="A0A101HQ16"/>
<keyword evidence="1" id="KW-1133">Transmembrane helix</keyword>
<dbReference type="PANTHER" id="PTHR37305">
    <property type="entry name" value="INTEGRAL MEMBRANE PROTEIN-RELATED"/>
    <property type="match status" value="1"/>
</dbReference>
<feature type="transmembrane region" description="Helical" evidence="1">
    <location>
        <begin position="119"/>
        <end position="141"/>
    </location>
</feature>
<reference evidence="3" key="1">
    <citation type="journal article" date="2015" name="MBio">
        <title>Genome-Resolved Metagenomic Analysis Reveals Roles for Candidate Phyla and Other Microbial Community Members in Biogeochemical Transformations in Oil Reservoirs.</title>
        <authorList>
            <person name="Hu P."/>
            <person name="Tom L."/>
            <person name="Singh A."/>
            <person name="Thomas B.C."/>
            <person name="Baker B.J."/>
            <person name="Piceno Y.M."/>
            <person name="Andersen G.L."/>
            <person name="Banfield J.F."/>
        </authorList>
    </citation>
    <scope>NUCLEOTIDE SEQUENCE [LARGE SCALE GENOMIC DNA]</scope>
</reference>
<evidence type="ECO:0000313" key="2">
    <source>
        <dbReference type="EMBL" id="KUK80653.1"/>
    </source>
</evidence>
<evidence type="ECO:0000313" key="3">
    <source>
        <dbReference type="Proteomes" id="UP000054092"/>
    </source>
</evidence>
<feature type="transmembrane region" description="Helical" evidence="1">
    <location>
        <begin position="230"/>
        <end position="251"/>
    </location>
</feature>
<sequence length="256" mass="28988">MFYKEIHEMKLRVIIMFVVLLVSLVTTIALRPYAAQMMEEMTAQLEDMPDFLKNLMGDVSGLSRLNEDNYYLLSQWHGKNYGQFLPFVVLLIAFPIFAKEFDKKTIYFLLSRKNRNEVFWTKYLAGLGAVLTITAVLSLLGPVAMNFAGYSTVFADTLKVLLQQLVGVTFFYSLFTMISIMSRDQVKPVVAGVIIVLGLPILGMIDTLSWLNLYPFILGSSIAQKGTIDWIYLVSLLAATVVLTVTDYKVFEKKEV</sequence>
<evidence type="ECO:0008006" key="4">
    <source>
        <dbReference type="Google" id="ProtNLM"/>
    </source>
</evidence>
<dbReference type="EMBL" id="LGGP01000127">
    <property type="protein sequence ID" value="KUK80653.1"/>
    <property type="molecule type" value="Genomic_DNA"/>
</dbReference>
<keyword evidence="1" id="KW-0812">Transmembrane</keyword>
<feature type="transmembrane region" description="Helical" evidence="1">
    <location>
        <begin position="189"/>
        <end position="210"/>
    </location>
</feature>
<organism evidence="2 3">
    <name type="scientific">Mesotoga prima</name>
    <dbReference type="NCBI Taxonomy" id="1184387"/>
    <lineage>
        <taxon>Bacteria</taxon>
        <taxon>Thermotogati</taxon>
        <taxon>Thermotogota</taxon>
        <taxon>Thermotogae</taxon>
        <taxon>Kosmotogales</taxon>
        <taxon>Kosmotogaceae</taxon>
        <taxon>Mesotoga</taxon>
    </lineage>
</organism>
<feature type="transmembrane region" description="Helical" evidence="1">
    <location>
        <begin position="12"/>
        <end position="34"/>
    </location>
</feature>
<evidence type="ECO:0000256" key="1">
    <source>
        <dbReference type="SAM" id="Phobius"/>
    </source>
</evidence>
<feature type="transmembrane region" description="Helical" evidence="1">
    <location>
        <begin position="81"/>
        <end position="98"/>
    </location>
</feature>
<dbReference type="PANTHER" id="PTHR37305:SF1">
    <property type="entry name" value="MEMBRANE PROTEIN"/>
    <property type="match status" value="1"/>
</dbReference>
<comment type="caution">
    <text evidence="2">The sequence shown here is derived from an EMBL/GenBank/DDBJ whole genome shotgun (WGS) entry which is preliminary data.</text>
</comment>
<dbReference type="PATRIC" id="fig|1184387.3.peg.1242"/>
<accession>A0A101HQ16</accession>
<keyword evidence="1" id="KW-0472">Membrane</keyword>
<dbReference type="GO" id="GO:0005886">
    <property type="term" value="C:plasma membrane"/>
    <property type="evidence" value="ECO:0007669"/>
    <property type="project" value="UniProtKB-SubCell"/>
</dbReference>
<gene>
    <name evidence="2" type="ORF">XD94_0850</name>
</gene>
<dbReference type="Proteomes" id="UP000054092">
    <property type="component" value="Unassembled WGS sequence"/>
</dbReference>